<dbReference type="NCBIfam" id="TIGR01167">
    <property type="entry name" value="LPXTG_anchor"/>
    <property type="match status" value="1"/>
</dbReference>
<comment type="caution">
    <text evidence="4">The sequence shown here is derived from an EMBL/GenBank/DDBJ whole genome shotgun (WGS) entry which is preliminary data.</text>
</comment>
<evidence type="ECO:0000256" key="2">
    <source>
        <dbReference type="SAM" id="Phobius"/>
    </source>
</evidence>
<feature type="transmembrane region" description="Helical" evidence="2">
    <location>
        <begin position="366"/>
        <end position="388"/>
    </location>
</feature>
<dbReference type="EMBL" id="WPNZ01000001">
    <property type="protein sequence ID" value="MVO83654.1"/>
    <property type="molecule type" value="Genomic_DNA"/>
</dbReference>
<keyword evidence="3" id="KW-0732">Signal</keyword>
<dbReference type="Proteomes" id="UP000483802">
    <property type="component" value="Unassembled WGS sequence"/>
</dbReference>
<evidence type="ECO:0000256" key="3">
    <source>
        <dbReference type="SAM" id="SignalP"/>
    </source>
</evidence>
<keyword evidence="2" id="KW-0472">Membrane</keyword>
<gene>
    <name evidence="4" type="ORF">GPA10_02465</name>
</gene>
<feature type="signal peptide" evidence="3">
    <location>
        <begin position="1"/>
        <end position="23"/>
    </location>
</feature>
<accession>A0A6L6WR35</accession>
<feature type="region of interest" description="Disordered" evidence="1">
    <location>
        <begin position="24"/>
        <end position="159"/>
    </location>
</feature>
<feature type="compositionally biased region" description="Basic and acidic residues" evidence="1">
    <location>
        <begin position="81"/>
        <end position="134"/>
    </location>
</feature>
<feature type="compositionally biased region" description="Basic and acidic residues" evidence="1">
    <location>
        <begin position="306"/>
        <end position="324"/>
    </location>
</feature>
<feature type="region of interest" description="Disordered" evidence="1">
    <location>
        <begin position="306"/>
        <end position="329"/>
    </location>
</feature>
<feature type="chain" id="PRO_5027064371" evidence="3">
    <location>
        <begin position="24"/>
        <end position="398"/>
    </location>
</feature>
<keyword evidence="2" id="KW-1133">Transmembrane helix</keyword>
<evidence type="ECO:0000256" key="1">
    <source>
        <dbReference type="SAM" id="MobiDB-lite"/>
    </source>
</evidence>
<evidence type="ECO:0000313" key="5">
    <source>
        <dbReference type="Proteomes" id="UP000483802"/>
    </source>
</evidence>
<proteinExistence type="predicted"/>
<reference evidence="4 5" key="1">
    <citation type="submission" date="2019-11" db="EMBL/GenBank/DDBJ databases">
        <title>Streptomyces typhae sp. nov., a novel endophytic actinomycete isolated from the root of cattail pollen (Typha angustifolia L.).</title>
        <authorList>
            <person name="Peng C."/>
        </authorList>
    </citation>
    <scope>NUCLEOTIDE SEQUENCE [LARGE SCALE GENOMIC DNA]</scope>
    <source>
        <strain evidence="5">p1417</strain>
    </source>
</reference>
<keyword evidence="5" id="KW-1185">Reference proteome</keyword>
<sequence length="398" mass="40659">MATAAATAAIAPLALLSAPAAFATGDANDAPSVSSGETPPAVTPAPGDTTKPGAPGSGDQPPAPGDDTEPGDGTKPGDGGKPGDDTRPGDGGKPGDAKPGDDTKPGGGEPKDDTEPKDETKPGDDTKPGDKGTEPGENGKPTAEPTECPSDPDTGEDAESKLELALTGLPGKITAGSGWHEFELTAANPSDEELGEVEWLAATDNFSDSENEKDWLSTYARIQFYDPEAKGWKSIADEVESGVAFGRTKLAAKEQVEIRLRLDISAKAPAGDGYALGLGGYVDSELNCRHNAFTMYEFTVLKAGSHNEDPGEAKPDPDVTEPPHMRPQGIVTKPVKTVKTVKTVKKTTVQDSAPTGSLAQTGSNSMLPTIGIVGGIAVVAGAGAVFAVRRRAHSDGTA</sequence>
<name>A0A6L6WR35_9ACTN</name>
<dbReference type="AlphaFoldDB" id="A0A6L6WR35"/>
<protein>
    <submittedName>
        <fullName evidence="4">LPXTG cell wall anchor domain-containing protein</fullName>
    </submittedName>
</protein>
<keyword evidence="2" id="KW-0812">Transmembrane</keyword>
<organism evidence="4 5">
    <name type="scientific">Streptomyces typhae</name>
    <dbReference type="NCBI Taxonomy" id="2681492"/>
    <lineage>
        <taxon>Bacteria</taxon>
        <taxon>Bacillati</taxon>
        <taxon>Actinomycetota</taxon>
        <taxon>Actinomycetes</taxon>
        <taxon>Kitasatosporales</taxon>
        <taxon>Streptomycetaceae</taxon>
        <taxon>Streptomyces</taxon>
    </lineage>
</organism>
<evidence type="ECO:0000313" key="4">
    <source>
        <dbReference type="EMBL" id="MVO83654.1"/>
    </source>
</evidence>